<accession>A0AC61R9Z5</accession>
<comment type="caution">
    <text evidence="1">The sequence shown here is derived from an EMBL/GenBank/DDBJ whole genome shotgun (WGS) entry which is preliminary data.</text>
</comment>
<dbReference type="Proteomes" id="UP000308836">
    <property type="component" value="Unassembled WGS sequence"/>
</dbReference>
<protein>
    <submittedName>
        <fullName evidence="1">Response regulator</fullName>
    </submittedName>
</protein>
<name>A0AC61R9Z5_9FIRM</name>
<evidence type="ECO:0000313" key="2">
    <source>
        <dbReference type="Proteomes" id="UP000308836"/>
    </source>
</evidence>
<proteinExistence type="predicted"/>
<organism evidence="1 2">
    <name type="scientific">Dubosiella muris</name>
    <dbReference type="NCBI Taxonomy" id="3038133"/>
    <lineage>
        <taxon>Bacteria</taxon>
        <taxon>Bacillati</taxon>
        <taxon>Bacillota</taxon>
        <taxon>Erysipelotrichia</taxon>
        <taxon>Erysipelotrichales</taxon>
        <taxon>Erysipelotrichaceae</taxon>
        <taxon>Dubosiella</taxon>
    </lineage>
</organism>
<dbReference type="EMBL" id="SRYG01000002">
    <property type="protein sequence ID" value="TGY67057.1"/>
    <property type="molecule type" value="Genomic_DNA"/>
</dbReference>
<evidence type="ECO:0000313" key="1">
    <source>
        <dbReference type="EMBL" id="TGY67057.1"/>
    </source>
</evidence>
<sequence>MKRKKLTIPRKLVLSFVVFCFVTAFMFSFVFYCTNQKSRNSIDEIGEIYMKGINEKNIQHFQTIVELRIMQLKALVDGLDLSENETAFFAGLEQEARLRGFECASLYMDDDKFVTVYGDPIVIKGSREFVEALVQDKTQIASVLGDNGERTILFSYPVSYPMPGDEKSVALVVGFPASSLAESLFQSENSSMVESAIIRKGGTYVIRDSGEFGHEFAGTYFEKWKDEKNTEKLAELKQAIDKNEDFTGVLSENGQESYIFATPLPYSEWYLITELPFGPINNIVNDMTRTDLTLYIGGTLIILAGLFYLFYRYYIYSREQIKVSEKLKVEAQKANQAKSEFLSNMSHDIRTPMNAIIGMTAIATTNIDDKNRVLHCLKRITLSSKHLLGLINDILDMSKIESGKMTLSNDIVSLKTIVNDLVALVQPQMKAKHQNFDVSVSNIITENVYCDALRLNQVLLNLMSNAIKFTPEQGSIRIGLYEKASSVSDQNVEVHFIVSDTGIGFSEDFKKVIFESFARDDHLRVTRTEGSGLGMAITKHIVDAMHGEILIDSKVNEGSTFHIVVDLEKAPNPDEKLCLPNWTMLLVDDDEQLCQTAQSALAEIGIRADYITDGHQTLSCLRQKRYDTILLDWKLDDLDGIEIARQIRKTLDDHIPIILISAYDWSDFEQEALDAGVDGFIQKPLFASSLYAGLVPFANRQTGTEPAAKPETFSFAGRRLLVAEDNELNWEIAHDLLEEEGFLLEWAQNGQEALDMFARSPAGYYDAVLMDIRMPKMNGFESTKAIRALRRKDRDVPIFAMTADAFVDDAKKAREAGMDAHIPKPIDVDVVLNELRKHLK</sequence>
<keyword evidence="2" id="KW-1185">Reference proteome</keyword>
<reference evidence="1" key="1">
    <citation type="submission" date="2019-04" db="EMBL/GenBank/DDBJ databases">
        <title>Microbes associate with the intestines of laboratory mice.</title>
        <authorList>
            <person name="Navarre W."/>
            <person name="Wong E."/>
            <person name="Huang K."/>
            <person name="Tropini C."/>
            <person name="Ng K."/>
            <person name="Yu B."/>
        </authorList>
    </citation>
    <scope>NUCLEOTIDE SEQUENCE</scope>
    <source>
        <strain evidence="1">NM09_H32</strain>
    </source>
</reference>
<gene>
    <name evidence="1" type="ORF">E5336_01185</name>
</gene>